<feature type="compositionally biased region" description="Acidic residues" evidence="1">
    <location>
        <begin position="187"/>
        <end position="205"/>
    </location>
</feature>
<dbReference type="Proteomes" id="UP001362999">
    <property type="component" value="Unassembled WGS sequence"/>
</dbReference>
<evidence type="ECO:0000256" key="1">
    <source>
        <dbReference type="SAM" id="MobiDB-lite"/>
    </source>
</evidence>
<accession>A0AAW0BHM7</accession>
<evidence type="ECO:0008006" key="4">
    <source>
        <dbReference type="Google" id="ProtNLM"/>
    </source>
</evidence>
<evidence type="ECO:0000313" key="3">
    <source>
        <dbReference type="Proteomes" id="UP001362999"/>
    </source>
</evidence>
<feature type="region of interest" description="Disordered" evidence="1">
    <location>
        <begin position="183"/>
        <end position="222"/>
    </location>
</feature>
<evidence type="ECO:0000313" key="2">
    <source>
        <dbReference type="EMBL" id="KAK7025891.1"/>
    </source>
</evidence>
<sequence>FCKGLQLELVAGMKRWIFDSIQGMVSLPLLRGRLEPQETGTPRRIALCRRHYLSGVVAANHRLALTRLLCGSFYFRGLRTNLLDHPPSSLLCRRCGEGLETPGHVFMQCRDALTVAERESLRESLLRSGFTLRTPSTEVGATQLMKDLIFNWDTVAEIARFVCKVARGWRWFGRRLPTLVSEFAPNTDDEGEDEELETGTEDGSDDGFGTRGNRNGDGLLIN</sequence>
<organism evidence="2 3">
    <name type="scientific">Favolaschia claudopus</name>
    <dbReference type="NCBI Taxonomy" id="2862362"/>
    <lineage>
        <taxon>Eukaryota</taxon>
        <taxon>Fungi</taxon>
        <taxon>Dikarya</taxon>
        <taxon>Basidiomycota</taxon>
        <taxon>Agaricomycotina</taxon>
        <taxon>Agaricomycetes</taxon>
        <taxon>Agaricomycetidae</taxon>
        <taxon>Agaricales</taxon>
        <taxon>Marasmiineae</taxon>
        <taxon>Mycenaceae</taxon>
        <taxon>Favolaschia</taxon>
    </lineage>
</organism>
<comment type="caution">
    <text evidence="2">The sequence shown here is derived from an EMBL/GenBank/DDBJ whole genome shotgun (WGS) entry which is preliminary data.</text>
</comment>
<feature type="non-terminal residue" evidence="2">
    <location>
        <position position="1"/>
    </location>
</feature>
<proteinExistence type="predicted"/>
<dbReference type="EMBL" id="JAWWNJ010000033">
    <property type="protein sequence ID" value="KAK7025891.1"/>
    <property type="molecule type" value="Genomic_DNA"/>
</dbReference>
<gene>
    <name evidence="2" type="ORF">R3P38DRAFT_2529862</name>
</gene>
<name>A0AAW0BHM7_9AGAR</name>
<dbReference type="AlphaFoldDB" id="A0AAW0BHM7"/>
<protein>
    <recommendedName>
        <fullName evidence="4">Reverse transcriptase</fullName>
    </recommendedName>
</protein>
<keyword evidence="3" id="KW-1185">Reference proteome</keyword>
<reference evidence="2 3" key="1">
    <citation type="journal article" date="2024" name="J Genomics">
        <title>Draft genome sequencing and assembly of Favolaschia claudopus CIRM-BRFM 2984 isolated from oak limbs.</title>
        <authorList>
            <person name="Navarro D."/>
            <person name="Drula E."/>
            <person name="Chaduli D."/>
            <person name="Cazenave R."/>
            <person name="Ahrendt S."/>
            <person name="Wang J."/>
            <person name="Lipzen A."/>
            <person name="Daum C."/>
            <person name="Barry K."/>
            <person name="Grigoriev I.V."/>
            <person name="Favel A."/>
            <person name="Rosso M.N."/>
            <person name="Martin F."/>
        </authorList>
    </citation>
    <scope>NUCLEOTIDE SEQUENCE [LARGE SCALE GENOMIC DNA]</scope>
    <source>
        <strain evidence="2 3">CIRM-BRFM 2984</strain>
    </source>
</reference>